<sequence>MKETRQQCIPDGGRRHILTRRKRACYLRKSNWKRFQSRFGTPPSAPHPHHNGKPDMKSGPASVVGTIALAAAVLALQAQASAPIQGEVKPAIATLPFALDMRVDPGAAQVQAGTLVLVAKKGTDLYANTDGSEMADNTPRVLFQPVGDFIFSAKAAAGFGKPFDGAALIVYGDKATWGKLLFELAKTGKPGISTTVARGAGDDAHHGTREGSEVYLKVVRRKDMFVFYTSPDGRSWSMVRAFSLPGAATVKVGFSAQSPMGEEFRARFSDIKFRNATFKDFWQGE</sequence>
<dbReference type="InterPro" id="IPR009784">
    <property type="entry name" value="DUF1349"/>
</dbReference>
<dbReference type="PANTHER" id="PTHR35332:SF2">
    <property type="entry name" value="REGULATION OF ENOLASE PROTEIN 1"/>
    <property type="match status" value="1"/>
</dbReference>
<dbReference type="Pfam" id="PF07081">
    <property type="entry name" value="DUF1349"/>
    <property type="match status" value="1"/>
</dbReference>
<feature type="region of interest" description="Disordered" evidence="1">
    <location>
        <begin position="36"/>
        <end position="59"/>
    </location>
</feature>
<evidence type="ECO:0000256" key="1">
    <source>
        <dbReference type="SAM" id="MobiDB-lite"/>
    </source>
</evidence>
<keyword evidence="3" id="KW-1185">Reference proteome</keyword>
<organism evidence="2 3">
    <name type="scientific">Massilia genomosp. 1</name>
    <dbReference type="NCBI Taxonomy" id="2609280"/>
    <lineage>
        <taxon>Bacteria</taxon>
        <taxon>Pseudomonadati</taxon>
        <taxon>Pseudomonadota</taxon>
        <taxon>Betaproteobacteria</taxon>
        <taxon>Burkholderiales</taxon>
        <taxon>Oxalobacteraceae</taxon>
        <taxon>Telluria group</taxon>
        <taxon>Massilia</taxon>
    </lineage>
</organism>
<proteinExistence type="predicted"/>
<name>A0ABX0MJS0_9BURK</name>
<evidence type="ECO:0000313" key="3">
    <source>
        <dbReference type="Proteomes" id="UP000610594"/>
    </source>
</evidence>
<comment type="caution">
    <text evidence="2">The sequence shown here is derived from an EMBL/GenBank/DDBJ whole genome shotgun (WGS) entry which is preliminary data.</text>
</comment>
<evidence type="ECO:0000313" key="2">
    <source>
        <dbReference type="EMBL" id="NHZ63038.1"/>
    </source>
</evidence>
<dbReference type="PANTHER" id="PTHR35332">
    <property type="entry name" value="REGULATION OF ENOLASE PROTEIN 1"/>
    <property type="match status" value="1"/>
</dbReference>
<accession>A0ABX0MJS0</accession>
<gene>
    <name evidence="2" type="ORF">F1735_12090</name>
</gene>
<dbReference type="EMBL" id="WHJF01000026">
    <property type="protein sequence ID" value="NHZ63038.1"/>
    <property type="molecule type" value="Genomic_DNA"/>
</dbReference>
<dbReference type="SUPFAM" id="SSF49899">
    <property type="entry name" value="Concanavalin A-like lectins/glucanases"/>
    <property type="match status" value="1"/>
</dbReference>
<dbReference type="InterPro" id="IPR013320">
    <property type="entry name" value="ConA-like_dom_sf"/>
</dbReference>
<reference evidence="2 3" key="1">
    <citation type="submission" date="2019-10" db="EMBL/GenBank/DDBJ databases">
        <title>Taxonomy of Antarctic Massilia spp.: description of Massilia rubra sp. nov., Massilia aquatica sp. nov., Massilia mucilaginosa sp. nov., Massilia frigida sp. nov. isolated from streams, lakes and regoliths.</title>
        <authorList>
            <person name="Holochova P."/>
            <person name="Sedlacek I."/>
            <person name="Kralova S."/>
            <person name="Maslanova I."/>
            <person name="Busse H.-J."/>
            <person name="Stankova E."/>
            <person name="Vrbovska V."/>
            <person name="Kovarovic V."/>
            <person name="Bartak M."/>
            <person name="Svec P."/>
            <person name="Pantucek R."/>
        </authorList>
    </citation>
    <scope>NUCLEOTIDE SEQUENCE [LARGE SCALE GENOMIC DNA]</scope>
    <source>
        <strain evidence="2 3">CCM 8694</strain>
    </source>
</reference>
<dbReference type="Gene3D" id="2.60.120.200">
    <property type="match status" value="1"/>
</dbReference>
<protein>
    <submittedName>
        <fullName evidence="2">DUF1349 domain-containing protein</fullName>
    </submittedName>
</protein>
<dbReference type="Proteomes" id="UP000610594">
    <property type="component" value="Unassembled WGS sequence"/>
</dbReference>